<dbReference type="EMBL" id="BAABME010001608">
    <property type="protein sequence ID" value="GAA0150522.1"/>
    <property type="molecule type" value="Genomic_DNA"/>
</dbReference>
<evidence type="ECO:0000313" key="1">
    <source>
        <dbReference type="EMBL" id="GAA0150522.1"/>
    </source>
</evidence>
<dbReference type="AlphaFoldDB" id="A0AAV3PKK9"/>
<evidence type="ECO:0000313" key="2">
    <source>
        <dbReference type="Proteomes" id="UP001454036"/>
    </source>
</evidence>
<dbReference type="Proteomes" id="UP001454036">
    <property type="component" value="Unassembled WGS sequence"/>
</dbReference>
<proteinExistence type="predicted"/>
<gene>
    <name evidence="1" type="ORF">LIER_09448</name>
</gene>
<accession>A0AAV3PKK9</accession>
<sequence>MDMGRGRWTRTMRYGAVMSIRVHERWKTRVAGRAIPCSLGGIDLSWADGRCCSGNGRVVAVVVAVADRLVWTVQFSGPLTGLWIMR</sequence>
<comment type="caution">
    <text evidence="1">The sequence shown here is derived from an EMBL/GenBank/DDBJ whole genome shotgun (WGS) entry which is preliminary data.</text>
</comment>
<keyword evidence="2" id="KW-1185">Reference proteome</keyword>
<reference evidence="1 2" key="1">
    <citation type="submission" date="2024-01" db="EMBL/GenBank/DDBJ databases">
        <title>The complete chloroplast genome sequence of Lithospermum erythrorhizon: insights into the phylogenetic relationship among Boraginaceae species and the maternal lineages of purple gromwells.</title>
        <authorList>
            <person name="Okada T."/>
            <person name="Watanabe K."/>
        </authorList>
    </citation>
    <scope>NUCLEOTIDE SEQUENCE [LARGE SCALE GENOMIC DNA]</scope>
</reference>
<protein>
    <submittedName>
        <fullName evidence="1">Uncharacterized protein</fullName>
    </submittedName>
</protein>
<name>A0AAV3PKK9_LITER</name>
<organism evidence="1 2">
    <name type="scientific">Lithospermum erythrorhizon</name>
    <name type="common">Purple gromwell</name>
    <name type="synonym">Lithospermum officinale var. erythrorhizon</name>
    <dbReference type="NCBI Taxonomy" id="34254"/>
    <lineage>
        <taxon>Eukaryota</taxon>
        <taxon>Viridiplantae</taxon>
        <taxon>Streptophyta</taxon>
        <taxon>Embryophyta</taxon>
        <taxon>Tracheophyta</taxon>
        <taxon>Spermatophyta</taxon>
        <taxon>Magnoliopsida</taxon>
        <taxon>eudicotyledons</taxon>
        <taxon>Gunneridae</taxon>
        <taxon>Pentapetalae</taxon>
        <taxon>asterids</taxon>
        <taxon>lamiids</taxon>
        <taxon>Boraginales</taxon>
        <taxon>Boraginaceae</taxon>
        <taxon>Boraginoideae</taxon>
        <taxon>Lithospermeae</taxon>
        <taxon>Lithospermum</taxon>
    </lineage>
</organism>